<feature type="region of interest" description="Disordered" evidence="1">
    <location>
        <begin position="400"/>
        <end position="437"/>
    </location>
</feature>
<evidence type="ECO:0000313" key="3">
    <source>
        <dbReference type="EMBL" id="CAG9862078.1"/>
    </source>
</evidence>
<reference evidence="3" key="1">
    <citation type="submission" date="2022-01" db="EMBL/GenBank/DDBJ databases">
        <authorList>
            <person name="King R."/>
        </authorList>
    </citation>
    <scope>NUCLEOTIDE SEQUENCE</scope>
</reference>
<dbReference type="OrthoDB" id="6354489at2759"/>
<accession>A0A9N9TRS6</accession>
<feature type="compositionally biased region" description="Basic and acidic residues" evidence="1">
    <location>
        <begin position="64"/>
        <end position="73"/>
    </location>
</feature>
<dbReference type="InterPro" id="IPR013087">
    <property type="entry name" value="Znf_C2H2_type"/>
</dbReference>
<feature type="compositionally biased region" description="Basic and acidic residues" evidence="1">
    <location>
        <begin position="125"/>
        <end position="147"/>
    </location>
</feature>
<feature type="compositionally biased region" description="Low complexity" evidence="1">
    <location>
        <begin position="1"/>
        <end position="12"/>
    </location>
</feature>
<dbReference type="PANTHER" id="PTHR15491">
    <property type="match status" value="1"/>
</dbReference>
<feature type="compositionally biased region" description="Acidic residues" evidence="1">
    <location>
        <begin position="224"/>
        <end position="236"/>
    </location>
</feature>
<organism evidence="3 4">
    <name type="scientific">Phyllotreta striolata</name>
    <name type="common">Striped flea beetle</name>
    <name type="synonym">Crioceris striolata</name>
    <dbReference type="NCBI Taxonomy" id="444603"/>
    <lineage>
        <taxon>Eukaryota</taxon>
        <taxon>Metazoa</taxon>
        <taxon>Ecdysozoa</taxon>
        <taxon>Arthropoda</taxon>
        <taxon>Hexapoda</taxon>
        <taxon>Insecta</taxon>
        <taxon>Pterygota</taxon>
        <taxon>Neoptera</taxon>
        <taxon>Endopterygota</taxon>
        <taxon>Coleoptera</taxon>
        <taxon>Polyphaga</taxon>
        <taxon>Cucujiformia</taxon>
        <taxon>Chrysomeloidea</taxon>
        <taxon>Chrysomelidae</taxon>
        <taxon>Galerucinae</taxon>
        <taxon>Alticini</taxon>
        <taxon>Phyllotreta</taxon>
    </lineage>
</organism>
<dbReference type="EMBL" id="OU900098">
    <property type="protein sequence ID" value="CAG9862078.1"/>
    <property type="molecule type" value="Genomic_DNA"/>
</dbReference>
<dbReference type="AlphaFoldDB" id="A0A9N9TRS6"/>
<gene>
    <name evidence="3" type="ORF">PHYEVI_LOCUS8401</name>
</gene>
<sequence length="604" mass="70332">MMPRGRGYSSNHRGYRGGSYRGNSSWSGSSNRGGYSGSSAYNSFSTMETKNPYESKYKYSNSERFSRSDDYHKSYRSNNYNSNVGRERRSPPERKRMRLDAPSSRHESYYGSSRHEPPPPPPPYIERRLSSERHQSTPFARREEFRRPQSPPKRGSLRGKFSPRGQRGLRFAGRPMRRRLVDSSYVVRKRIVPRGSDYARRIKLSGLRSGIAGRKRQPLRPKEEEDEEDEEEDDEEPPMKVERIEKIEEKPVEDDSEKMDEEKRKRKAFIKLHCPHCGMKAVTFRRYEIHLRGRAHLMAMRKIALKQKAIIKQMRQAQRNTQNELEKSSNEDLSSRTNFCPLCKLNYKQKKTVHQLSESHKNMKKFLMPFCKVCNISFKSPMVYENHCCSIDHIKRKQRMENSDGSGEEDNLENFTTIDSVGDVDGEGSEVEEKKDDEKEVPLNVGIEKIRKIEAYYCDICKMYLQRGEESEIPKILGRHCKQRVHVTRYHRMKEAQESEKKMAKKEASETEAAKQEIVEKDKTKDEEEAKDDKLWADVDKDLGDILAEAESGIKSSDEDEDSHVNGERYDRFKLSKNGDEKLMSADEEGILDNKLITEGETKK</sequence>
<feature type="compositionally biased region" description="Basic and acidic residues" evidence="1">
    <location>
        <begin position="493"/>
        <end position="536"/>
    </location>
</feature>
<feature type="domain" description="C2H2-type" evidence="2">
    <location>
        <begin position="272"/>
        <end position="296"/>
    </location>
</feature>
<evidence type="ECO:0000259" key="2">
    <source>
        <dbReference type="SMART" id="SM00355"/>
    </source>
</evidence>
<feature type="compositionally biased region" description="Basic and acidic residues" evidence="1">
    <location>
        <begin position="237"/>
        <end position="250"/>
    </location>
</feature>
<feature type="region of interest" description="Disordered" evidence="1">
    <location>
        <begin position="492"/>
        <end position="536"/>
    </location>
</feature>
<dbReference type="Proteomes" id="UP001153712">
    <property type="component" value="Chromosome 5"/>
</dbReference>
<dbReference type="SMART" id="SM00355">
    <property type="entry name" value="ZnF_C2H2"/>
    <property type="match status" value="2"/>
</dbReference>
<evidence type="ECO:0000256" key="1">
    <source>
        <dbReference type="SAM" id="MobiDB-lite"/>
    </source>
</evidence>
<dbReference type="PANTHER" id="PTHR15491:SF18">
    <property type="entry name" value="CIZ1 ZINC FINGER PROTEIN, ISOFORM A"/>
    <property type="match status" value="1"/>
</dbReference>
<evidence type="ECO:0000313" key="4">
    <source>
        <dbReference type="Proteomes" id="UP001153712"/>
    </source>
</evidence>
<feature type="compositionally biased region" description="Low complexity" evidence="1">
    <location>
        <begin position="21"/>
        <end position="45"/>
    </location>
</feature>
<name>A0A9N9TRS6_PHYSR</name>
<feature type="region of interest" description="Disordered" evidence="1">
    <location>
        <begin position="209"/>
        <end position="260"/>
    </location>
</feature>
<feature type="region of interest" description="Disordered" evidence="1">
    <location>
        <begin position="548"/>
        <end position="571"/>
    </location>
</feature>
<keyword evidence="4" id="KW-1185">Reference proteome</keyword>
<feature type="region of interest" description="Disordered" evidence="1">
    <location>
        <begin position="1"/>
        <end position="174"/>
    </location>
</feature>
<proteinExistence type="predicted"/>
<protein>
    <recommendedName>
        <fullName evidence="2">C2H2-type domain-containing protein</fullName>
    </recommendedName>
</protein>
<feature type="compositionally biased region" description="Basic and acidic residues" evidence="1">
    <location>
        <begin position="85"/>
        <end position="94"/>
    </location>
</feature>
<feature type="domain" description="C2H2-type" evidence="2">
    <location>
        <begin position="369"/>
        <end position="393"/>
    </location>
</feature>
<feature type="compositionally biased region" description="Basic and acidic residues" evidence="1">
    <location>
        <begin position="103"/>
        <end position="117"/>
    </location>
</feature>
<dbReference type="InterPro" id="IPR026811">
    <property type="entry name" value="CIZ1"/>
</dbReference>